<dbReference type="EMBL" id="FNAS01000002">
    <property type="protein sequence ID" value="SDE00028.1"/>
    <property type="molecule type" value="Genomic_DNA"/>
</dbReference>
<keyword evidence="2" id="KW-1133">Transmembrane helix</keyword>
<dbReference type="RefSeq" id="WP_317039406.1">
    <property type="nucleotide sequence ID" value="NZ_FNAS01000002.1"/>
</dbReference>
<evidence type="ECO:0000256" key="1">
    <source>
        <dbReference type="SAM" id="MobiDB-lite"/>
    </source>
</evidence>
<reference evidence="4" key="1">
    <citation type="submission" date="2016-10" db="EMBL/GenBank/DDBJ databases">
        <authorList>
            <person name="de Groot N.N."/>
        </authorList>
    </citation>
    <scope>NUCLEOTIDE SEQUENCE [LARGE SCALE GENOMIC DNA]</scope>
    <source>
        <strain evidence="4">DSM 24015</strain>
    </source>
</reference>
<dbReference type="AlphaFoldDB" id="A0A1G6ZBN4"/>
<feature type="transmembrane region" description="Helical" evidence="2">
    <location>
        <begin position="12"/>
        <end position="31"/>
    </location>
</feature>
<feature type="domain" description="Conjugative transposon TraM C-terminal" evidence="3">
    <location>
        <begin position="261"/>
        <end position="406"/>
    </location>
</feature>
<dbReference type="Proteomes" id="UP000198517">
    <property type="component" value="Unassembled WGS sequence"/>
</dbReference>
<protein>
    <submittedName>
        <fullName evidence="4">Bacteroides conjugative transposon TraM protein</fullName>
    </submittedName>
</protein>
<evidence type="ECO:0000313" key="5">
    <source>
        <dbReference type="Proteomes" id="UP000198517"/>
    </source>
</evidence>
<keyword evidence="2" id="KW-0812">Transmembrane</keyword>
<sequence length="418" mass="48627">MKIKNIDFKQKKYIYPLIAFPFILFLGYQFIDLFDGNKKEKNEISQEVKTSLGDVPDTIMTKNNAYDKFYRNGDTRTMIDGLDKMKDSTNVYTDNLTETQKRMIDSLAQLRRIKERSRDDEYNNQEEDSSSKIRKRNRERYNSNNDDDEDFKNSERIIKMLNGNGDSNNDRNEMKKENLSNSNNEEKEEDPIKMMRQQMLMMDSLEKSRDPEYQAKLVAEQRLKDNKEKMKKFLTSTYGVNKNPNKGIFNDIKVHTENKMIKAVIDENTKSYLGSRIRLRLLEDIYVKGIKIPKGTTLYSLISGFKLQRVELSVVAILDNGEILPVNLSVYDIDGMKGLYVPNSIFREMLRQLGSNTIQGGTPLENGGQSFYKSLLSNVFSSASQTISNIIRSNKVRLKYNTYIYLIDEKELESKNNK</sequence>
<dbReference type="InterPro" id="IPR055407">
    <property type="entry name" value="TraM_C"/>
</dbReference>
<keyword evidence="5" id="KW-1185">Reference proteome</keyword>
<gene>
    <name evidence="4" type="ORF">SAMN05421544_10232</name>
</gene>
<feature type="compositionally biased region" description="Basic and acidic residues" evidence="1">
    <location>
        <begin position="168"/>
        <end position="178"/>
    </location>
</feature>
<organism evidence="4 5">
    <name type="scientific">Riemerella columbipharyngis</name>
    <dbReference type="NCBI Taxonomy" id="1071918"/>
    <lineage>
        <taxon>Bacteria</taxon>
        <taxon>Pseudomonadati</taxon>
        <taxon>Bacteroidota</taxon>
        <taxon>Flavobacteriia</taxon>
        <taxon>Flavobacteriales</taxon>
        <taxon>Weeksellaceae</taxon>
        <taxon>Riemerella</taxon>
    </lineage>
</organism>
<evidence type="ECO:0000313" key="4">
    <source>
        <dbReference type="EMBL" id="SDE00028.1"/>
    </source>
</evidence>
<proteinExistence type="predicted"/>
<accession>A0A1G6ZBN4</accession>
<dbReference type="Pfam" id="PF12508">
    <property type="entry name" value="Transposon_TraM"/>
    <property type="match status" value="1"/>
</dbReference>
<name>A0A1G6ZBN4_9FLAO</name>
<dbReference type="STRING" id="1071918.SAMN05421544_10232"/>
<evidence type="ECO:0000256" key="2">
    <source>
        <dbReference type="SAM" id="Phobius"/>
    </source>
</evidence>
<evidence type="ECO:0000259" key="3">
    <source>
        <dbReference type="Pfam" id="PF12508"/>
    </source>
</evidence>
<keyword evidence="2" id="KW-0472">Membrane</keyword>
<feature type="region of interest" description="Disordered" evidence="1">
    <location>
        <begin position="115"/>
        <end position="190"/>
    </location>
</feature>